<sequence>MGSDPDRPQILASVLYYSLTTLEISSVSENNNYLYHIKNISSEINIGHFLSSVKLSAPNLHIQLSKIKNNKVN</sequence>
<dbReference type="WBParaSite" id="SPAL_0000997600.1">
    <property type="protein sequence ID" value="SPAL_0000997600.1"/>
    <property type="gene ID" value="SPAL_0000997600"/>
</dbReference>
<evidence type="ECO:0000313" key="2">
    <source>
        <dbReference type="WBParaSite" id="SPAL_0000997600.1"/>
    </source>
</evidence>
<reference evidence="2" key="1">
    <citation type="submission" date="2017-02" db="UniProtKB">
        <authorList>
            <consortium name="WormBaseParasite"/>
        </authorList>
    </citation>
    <scope>IDENTIFICATION</scope>
</reference>
<evidence type="ECO:0000313" key="1">
    <source>
        <dbReference type="Proteomes" id="UP000046392"/>
    </source>
</evidence>
<keyword evidence="1" id="KW-1185">Reference proteome</keyword>
<name>A0A0N5BVX0_STREA</name>
<dbReference type="Proteomes" id="UP000046392">
    <property type="component" value="Unplaced"/>
</dbReference>
<accession>A0A0N5BVX0</accession>
<proteinExistence type="predicted"/>
<dbReference type="AlphaFoldDB" id="A0A0N5BVX0"/>
<protein>
    <submittedName>
        <fullName evidence="2">Uncharacterized protein</fullName>
    </submittedName>
</protein>
<organism evidence="1 2">
    <name type="scientific">Strongyloides papillosus</name>
    <name type="common">Intestinal threadworm</name>
    <dbReference type="NCBI Taxonomy" id="174720"/>
    <lineage>
        <taxon>Eukaryota</taxon>
        <taxon>Metazoa</taxon>
        <taxon>Ecdysozoa</taxon>
        <taxon>Nematoda</taxon>
        <taxon>Chromadorea</taxon>
        <taxon>Rhabditida</taxon>
        <taxon>Tylenchina</taxon>
        <taxon>Panagrolaimomorpha</taxon>
        <taxon>Strongyloidoidea</taxon>
        <taxon>Strongyloididae</taxon>
        <taxon>Strongyloides</taxon>
    </lineage>
</organism>